<dbReference type="InterPro" id="IPR029063">
    <property type="entry name" value="SAM-dependent_MTases_sf"/>
</dbReference>
<keyword evidence="2" id="KW-1185">Reference proteome</keyword>
<dbReference type="RefSeq" id="WP_190468961.1">
    <property type="nucleotide sequence ID" value="NZ_JACJPW010000065.1"/>
</dbReference>
<dbReference type="PANTHER" id="PTHR37909:SF1">
    <property type="entry name" value="S-ADENOSYL-L-METHIONINE-DEPENDENT METHYLTRANSFERASES SUPERFAMILY PROTEIN"/>
    <property type="match status" value="1"/>
</dbReference>
<dbReference type="Pfam" id="PF13578">
    <property type="entry name" value="Methyltransf_24"/>
    <property type="match status" value="1"/>
</dbReference>
<reference evidence="1" key="1">
    <citation type="journal article" date="2015" name="ISME J.">
        <title>Draft Genome Sequence of Streptomyces incarnatus NRRL8089, which Produces the Nucleoside Antibiotic Sinefungin.</title>
        <authorList>
            <person name="Oshima K."/>
            <person name="Hattori M."/>
            <person name="Shimizu H."/>
            <person name="Fukuda K."/>
            <person name="Nemoto M."/>
            <person name="Inagaki K."/>
            <person name="Tamura T."/>
        </authorList>
    </citation>
    <scope>NUCLEOTIDE SEQUENCE</scope>
    <source>
        <strain evidence="1">FACHB-1375</strain>
    </source>
</reference>
<gene>
    <name evidence="1" type="ORF">H6G03_22605</name>
</gene>
<keyword evidence="1" id="KW-0808">Transferase</keyword>
<evidence type="ECO:0000313" key="1">
    <source>
        <dbReference type="EMBL" id="MBD2183822.1"/>
    </source>
</evidence>
<keyword evidence="1" id="KW-0489">Methyltransferase</keyword>
<proteinExistence type="predicted"/>
<evidence type="ECO:0000313" key="2">
    <source>
        <dbReference type="Proteomes" id="UP000641646"/>
    </source>
</evidence>
<sequence length="193" mass="21544">MNQYDFTGVEEWNRIEGWFDLSEAIAIQKFVKQLPPGANLVELGSYKGRSGVAIASVLPPNGVLYCVDHFQGSEEHKKSNIDTSNLLETFTKNIERFGVKDKIYTLQMSATEASKKFEPESIDPILLDAAHDYDSVKADLLNWYPKLKPGGYLFCDDYAPNWPGVMRAIETVGLEGKVIAASLWMHNKPVGSV</sequence>
<dbReference type="GO" id="GO:0008168">
    <property type="term" value="F:methyltransferase activity"/>
    <property type="evidence" value="ECO:0007669"/>
    <property type="project" value="UniProtKB-KW"/>
</dbReference>
<name>A0A926VJE7_9CYAN</name>
<dbReference type="Proteomes" id="UP000641646">
    <property type="component" value="Unassembled WGS sequence"/>
</dbReference>
<dbReference type="Gene3D" id="3.40.50.150">
    <property type="entry name" value="Vaccinia Virus protein VP39"/>
    <property type="match status" value="1"/>
</dbReference>
<organism evidence="1 2">
    <name type="scientific">Aerosakkonema funiforme FACHB-1375</name>
    <dbReference type="NCBI Taxonomy" id="2949571"/>
    <lineage>
        <taxon>Bacteria</taxon>
        <taxon>Bacillati</taxon>
        <taxon>Cyanobacteriota</taxon>
        <taxon>Cyanophyceae</taxon>
        <taxon>Oscillatoriophycideae</taxon>
        <taxon>Aerosakkonematales</taxon>
        <taxon>Aerosakkonemataceae</taxon>
        <taxon>Aerosakkonema</taxon>
    </lineage>
</organism>
<reference evidence="1" key="2">
    <citation type="submission" date="2020-08" db="EMBL/GenBank/DDBJ databases">
        <authorList>
            <person name="Chen M."/>
            <person name="Teng W."/>
            <person name="Zhao L."/>
            <person name="Hu C."/>
            <person name="Zhou Y."/>
            <person name="Han B."/>
            <person name="Song L."/>
            <person name="Shu W."/>
        </authorList>
    </citation>
    <scope>NUCLEOTIDE SEQUENCE</scope>
    <source>
        <strain evidence="1">FACHB-1375</strain>
    </source>
</reference>
<dbReference type="EMBL" id="JACJPW010000065">
    <property type="protein sequence ID" value="MBD2183822.1"/>
    <property type="molecule type" value="Genomic_DNA"/>
</dbReference>
<protein>
    <submittedName>
        <fullName evidence="1">Class I SAM-dependent methyltransferase</fullName>
    </submittedName>
</protein>
<dbReference type="AlphaFoldDB" id="A0A926VJE7"/>
<dbReference type="GO" id="GO:0032259">
    <property type="term" value="P:methylation"/>
    <property type="evidence" value="ECO:0007669"/>
    <property type="project" value="UniProtKB-KW"/>
</dbReference>
<comment type="caution">
    <text evidence="1">The sequence shown here is derived from an EMBL/GenBank/DDBJ whole genome shotgun (WGS) entry which is preliminary data.</text>
</comment>
<accession>A0A926VJE7</accession>
<dbReference type="SUPFAM" id="SSF53335">
    <property type="entry name" value="S-adenosyl-L-methionine-dependent methyltransferases"/>
    <property type="match status" value="1"/>
</dbReference>
<dbReference type="PANTHER" id="PTHR37909">
    <property type="entry name" value="S-ADENOSYL-L-METHIONINE-DEPENDENT METHYLTRANSFERASES SUPERFAMILY PROTEIN"/>
    <property type="match status" value="1"/>
</dbReference>